<dbReference type="Proteomes" id="UP000199126">
    <property type="component" value="Unassembled WGS sequence"/>
</dbReference>
<dbReference type="Gene3D" id="3.90.79.10">
    <property type="entry name" value="Nucleoside Triphosphate Pyrophosphohydrolase"/>
    <property type="match status" value="1"/>
</dbReference>
<dbReference type="PROSITE" id="PS00893">
    <property type="entry name" value="NUDIX_BOX"/>
    <property type="match status" value="1"/>
</dbReference>
<dbReference type="SUPFAM" id="SSF55811">
    <property type="entry name" value="Nudix"/>
    <property type="match status" value="1"/>
</dbReference>
<dbReference type="RefSeq" id="WP_089824026.1">
    <property type="nucleotide sequence ID" value="NZ_FODV01000005.1"/>
</dbReference>
<reference evidence="5" key="1">
    <citation type="submission" date="2016-10" db="EMBL/GenBank/DDBJ databases">
        <authorList>
            <person name="Varghese N."/>
            <person name="Submissions S."/>
        </authorList>
    </citation>
    <scope>NUCLEOTIDE SEQUENCE [LARGE SCALE GENOMIC DNA]</scope>
    <source>
        <strain evidence="5">CGMCC 1.10121</strain>
    </source>
</reference>
<keyword evidence="2" id="KW-0378">Hydrolase</keyword>
<protein>
    <submittedName>
        <fullName evidence="4">8-oxo-dGTP diphosphatase</fullName>
    </submittedName>
</protein>
<dbReference type="PANTHER" id="PTHR43046:SF16">
    <property type="entry name" value="ADP-RIBOSE PYROPHOSPHATASE YJHB-RELATED"/>
    <property type="match status" value="1"/>
</dbReference>
<dbReference type="AlphaFoldDB" id="A0A1H8SES2"/>
<feature type="domain" description="Nudix hydrolase" evidence="3">
    <location>
        <begin position="57"/>
        <end position="186"/>
    </location>
</feature>
<comment type="cofactor">
    <cofactor evidence="1">
        <name>Mg(2+)</name>
        <dbReference type="ChEBI" id="CHEBI:18420"/>
    </cofactor>
</comment>
<proteinExistence type="predicted"/>
<dbReference type="EMBL" id="FODV01000005">
    <property type="protein sequence ID" value="SEO77162.1"/>
    <property type="molecule type" value="Genomic_DNA"/>
</dbReference>
<dbReference type="OrthoDB" id="346422at2157"/>
<dbReference type="InterPro" id="IPR020084">
    <property type="entry name" value="NUDIX_hydrolase_CS"/>
</dbReference>
<organism evidence="4 5">
    <name type="scientific">Halogranum amylolyticum</name>
    <dbReference type="NCBI Taxonomy" id="660520"/>
    <lineage>
        <taxon>Archaea</taxon>
        <taxon>Methanobacteriati</taxon>
        <taxon>Methanobacteriota</taxon>
        <taxon>Stenosarchaea group</taxon>
        <taxon>Halobacteria</taxon>
        <taxon>Halobacteriales</taxon>
        <taxon>Haloferacaceae</taxon>
    </lineage>
</organism>
<dbReference type="PROSITE" id="PS51462">
    <property type="entry name" value="NUDIX"/>
    <property type="match status" value="1"/>
</dbReference>
<accession>A0A1H8SES2</accession>
<dbReference type="InterPro" id="IPR020476">
    <property type="entry name" value="Nudix_hydrolase"/>
</dbReference>
<gene>
    <name evidence="4" type="ORF">SAMN04487948_10535</name>
</gene>
<keyword evidence="5" id="KW-1185">Reference proteome</keyword>
<dbReference type="PRINTS" id="PR00502">
    <property type="entry name" value="NUDIXFAMILY"/>
</dbReference>
<dbReference type="InterPro" id="IPR000086">
    <property type="entry name" value="NUDIX_hydrolase_dom"/>
</dbReference>
<evidence type="ECO:0000256" key="1">
    <source>
        <dbReference type="ARBA" id="ARBA00001946"/>
    </source>
</evidence>
<dbReference type="InterPro" id="IPR015797">
    <property type="entry name" value="NUDIX_hydrolase-like_dom_sf"/>
</dbReference>
<name>A0A1H8SES2_9EURY</name>
<evidence type="ECO:0000313" key="5">
    <source>
        <dbReference type="Proteomes" id="UP000199126"/>
    </source>
</evidence>
<evidence type="ECO:0000313" key="4">
    <source>
        <dbReference type="EMBL" id="SEO77162.1"/>
    </source>
</evidence>
<evidence type="ECO:0000256" key="2">
    <source>
        <dbReference type="ARBA" id="ARBA00022801"/>
    </source>
</evidence>
<dbReference type="Pfam" id="PF00293">
    <property type="entry name" value="NUDIX"/>
    <property type="match status" value="1"/>
</dbReference>
<dbReference type="PANTHER" id="PTHR43046">
    <property type="entry name" value="GDP-MANNOSE MANNOSYL HYDROLASE"/>
    <property type="match status" value="1"/>
</dbReference>
<evidence type="ECO:0000259" key="3">
    <source>
        <dbReference type="PROSITE" id="PS51462"/>
    </source>
</evidence>
<sequence>MTTVDELWFLADEASQQAEQAYHTLDDRHDGFVEHERTNRVSRPRFRTLATRIKQCGAPFGAHTIVYRDSGELLLVRHEGVDKWVLPGGGVRPDESFREAAERELAEEAGVDADYDGLAMTTRVSVECDSYRTWGVLPVFEARATSFEPTVADPDDEISAARWFADLPPDTRDRADLVAWRRRQSW</sequence>
<dbReference type="GO" id="GO:0016787">
    <property type="term" value="F:hydrolase activity"/>
    <property type="evidence" value="ECO:0007669"/>
    <property type="project" value="UniProtKB-KW"/>
</dbReference>